<protein>
    <submittedName>
        <fullName evidence="1">Uncharacterized protein</fullName>
    </submittedName>
</protein>
<accession>A0A2I0AF58</accession>
<dbReference type="AlphaFoldDB" id="A0A2I0AF58"/>
<proteinExistence type="predicted"/>
<evidence type="ECO:0000313" key="2">
    <source>
        <dbReference type="Proteomes" id="UP000236161"/>
    </source>
</evidence>
<dbReference type="OrthoDB" id="1305100at2759"/>
<reference evidence="1 2" key="1">
    <citation type="journal article" date="2017" name="Nature">
        <title>The Apostasia genome and the evolution of orchids.</title>
        <authorList>
            <person name="Zhang G.Q."/>
            <person name="Liu K.W."/>
            <person name="Li Z."/>
            <person name="Lohaus R."/>
            <person name="Hsiao Y.Y."/>
            <person name="Niu S.C."/>
            <person name="Wang J.Y."/>
            <person name="Lin Y.C."/>
            <person name="Xu Q."/>
            <person name="Chen L.J."/>
            <person name="Yoshida K."/>
            <person name="Fujiwara S."/>
            <person name="Wang Z.W."/>
            <person name="Zhang Y.Q."/>
            <person name="Mitsuda N."/>
            <person name="Wang M."/>
            <person name="Liu G.H."/>
            <person name="Pecoraro L."/>
            <person name="Huang H.X."/>
            <person name="Xiao X.J."/>
            <person name="Lin M."/>
            <person name="Wu X.Y."/>
            <person name="Wu W.L."/>
            <person name="Chen Y.Y."/>
            <person name="Chang S.B."/>
            <person name="Sakamoto S."/>
            <person name="Ohme-Takagi M."/>
            <person name="Yagi M."/>
            <person name="Zeng S.J."/>
            <person name="Shen C.Y."/>
            <person name="Yeh C.M."/>
            <person name="Luo Y.B."/>
            <person name="Tsai W.C."/>
            <person name="Van de Peer Y."/>
            <person name="Liu Z.J."/>
        </authorList>
    </citation>
    <scope>NUCLEOTIDE SEQUENCE [LARGE SCALE GENOMIC DNA]</scope>
    <source>
        <strain evidence="2">cv. Shenzhen</strain>
        <tissue evidence="1">Stem</tissue>
    </source>
</reference>
<dbReference type="InterPro" id="IPR004252">
    <property type="entry name" value="Probable_transposase_24"/>
</dbReference>
<dbReference type="Pfam" id="PF03004">
    <property type="entry name" value="Transposase_24"/>
    <property type="match status" value="1"/>
</dbReference>
<organism evidence="1 2">
    <name type="scientific">Apostasia shenzhenica</name>
    <dbReference type="NCBI Taxonomy" id="1088818"/>
    <lineage>
        <taxon>Eukaryota</taxon>
        <taxon>Viridiplantae</taxon>
        <taxon>Streptophyta</taxon>
        <taxon>Embryophyta</taxon>
        <taxon>Tracheophyta</taxon>
        <taxon>Spermatophyta</taxon>
        <taxon>Magnoliopsida</taxon>
        <taxon>Liliopsida</taxon>
        <taxon>Asparagales</taxon>
        <taxon>Orchidaceae</taxon>
        <taxon>Apostasioideae</taxon>
        <taxon>Apostasia</taxon>
    </lineage>
</organism>
<dbReference type="EMBL" id="KZ451984">
    <property type="protein sequence ID" value="PKA54136.1"/>
    <property type="molecule type" value="Genomic_DNA"/>
</dbReference>
<sequence>MPDMRRFCEGAWAEWKDVPTDTKQFMFERFSERWQWHSSDAELIRRAWDRHFNKCYKDELTKSRRRTKIKAGTEDITQTSGCGLYWIPPQHWDSLIKKWGNDDYLKRSQTAAVNRRTEHSGSMVRHTAGSIPIAQHRVNLERHLGRPPTQIELFERTHRRDKGKGEFVDGKSQTVHEQYVSILDQKCRDQDGNPTQHPDFDAQAWCEATAGPRKGRLYGFGYYEHPSAILHPPNTSSSSQSVDQEAYQLLQSQLDEQRQQTQNLQEQFAHVLQFMASQGYQFPPQPPPSAD</sequence>
<dbReference type="STRING" id="1088818.A0A2I0AF58"/>
<evidence type="ECO:0000313" key="1">
    <source>
        <dbReference type="EMBL" id="PKA54136.1"/>
    </source>
</evidence>
<dbReference type="Proteomes" id="UP000236161">
    <property type="component" value="Unassembled WGS sequence"/>
</dbReference>
<gene>
    <name evidence="1" type="ORF">AXF42_Ash018146</name>
</gene>
<name>A0A2I0AF58_9ASPA</name>
<keyword evidence="2" id="KW-1185">Reference proteome</keyword>